<evidence type="ECO:0000313" key="2">
    <source>
        <dbReference type="EMBL" id="SDP84261.1"/>
    </source>
</evidence>
<name>A0A1H0W119_9BACT</name>
<dbReference type="OrthoDB" id="1242806at2"/>
<dbReference type="SUPFAM" id="SSF55166">
    <property type="entry name" value="Hedgehog/DD-peptidase"/>
    <property type="match status" value="1"/>
</dbReference>
<keyword evidence="3" id="KW-1185">Reference proteome</keyword>
<dbReference type="Proteomes" id="UP000199073">
    <property type="component" value="Unassembled WGS sequence"/>
</dbReference>
<reference evidence="2 3" key="1">
    <citation type="submission" date="2016-10" db="EMBL/GenBank/DDBJ databases">
        <authorList>
            <person name="de Groot N.N."/>
        </authorList>
    </citation>
    <scope>NUCLEOTIDE SEQUENCE [LARGE SCALE GENOMIC DNA]</scope>
    <source>
        <strain evidence="2 3">DSM 12130</strain>
    </source>
</reference>
<dbReference type="EMBL" id="FNJI01000083">
    <property type="protein sequence ID" value="SDP84261.1"/>
    <property type="molecule type" value="Genomic_DNA"/>
</dbReference>
<sequence>MTLGQKQEHFAKMVTQLLVFAHIKGYRIRFGHAFRCTNCHAGNKNSLHKLKLAIDLNLFKDGKYLTSTEDHKQLGEFWESLGGAWGGRFNDGNHYSLEHDGRK</sequence>
<dbReference type="InterPro" id="IPR039561">
    <property type="entry name" value="Peptidase_M15C"/>
</dbReference>
<dbReference type="Gene3D" id="3.30.1380.10">
    <property type="match status" value="1"/>
</dbReference>
<gene>
    <name evidence="2" type="ORF">SAMN05660330_04357</name>
</gene>
<dbReference type="AlphaFoldDB" id="A0A1H0W119"/>
<proteinExistence type="predicted"/>
<keyword evidence="2" id="KW-0378">Hydrolase</keyword>
<dbReference type="InterPro" id="IPR009045">
    <property type="entry name" value="Zn_M74/Hedgehog-like"/>
</dbReference>
<evidence type="ECO:0000313" key="3">
    <source>
        <dbReference type="Proteomes" id="UP000199073"/>
    </source>
</evidence>
<protein>
    <submittedName>
        <fullName evidence="2">D-alanyl-D-alanine carboxypeptidase</fullName>
    </submittedName>
</protein>
<feature type="domain" description="Peptidase M15C" evidence="1">
    <location>
        <begin position="43"/>
        <end position="96"/>
    </location>
</feature>
<evidence type="ECO:0000259" key="1">
    <source>
        <dbReference type="Pfam" id="PF13539"/>
    </source>
</evidence>
<accession>A0A1H0W119</accession>
<dbReference type="Pfam" id="PF13539">
    <property type="entry name" value="Peptidase_M15_4"/>
    <property type="match status" value="1"/>
</dbReference>
<dbReference type="RefSeq" id="WP_092226311.1">
    <property type="nucleotide sequence ID" value="NZ_FNJI01000083.1"/>
</dbReference>
<organism evidence="2 3">
    <name type="scientific">Desulforhopalus singaporensis</name>
    <dbReference type="NCBI Taxonomy" id="91360"/>
    <lineage>
        <taxon>Bacteria</taxon>
        <taxon>Pseudomonadati</taxon>
        <taxon>Thermodesulfobacteriota</taxon>
        <taxon>Desulfobulbia</taxon>
        <taxon>Desulfobulbales</taxon>
        <taxon>Desulfocapsaceae</taxon>
        <taxon>Desulforhopalus</taxon>
    </lineage>
</organism>
<keyword evidence="2" id="KW-0121">Carboxypeptidase</keyword>
<keyword evidence="2" id="KW-0645">Protease</keyword>
<dbReference type="GO" id="GO:0004180">
    <property type="term" value="F:carboxypeptidase activity"/>
    <property type="evidence" value="ECO:0007669"/>
    <property type="project" value="UniProtKB-KW"/>
</dbReference>
<dbReference type="STRING" id="91360.SAMN05660330_04357"/>